<comment type="caution">
    <text evidence="2">The sequence shown here is derived from an EMBL/GenBank/DDBJ whole genome shotgun (WGS) entry which is preliminary data.</text>
</comment>
<evidence type="ECO:0000256" key="1">
    <source>
        <dbReference type="SAM" id="MobiDB-lite"/>
    </source>
</evidence>
<reference evidence="2 3" key="1">
    <citation type="submission" date="2020-06" db="EMBL/GenBank/DDBJ databases">
        <title>Transcriptomic and genomic resources for Thalictrum thalictroides and T. hernandezii: Facilitating candidate gene discovery in an emerging model plant lineage.</title>
        <authorList>
            <person name="Arias T."/>
            <person name="Riano-Pachon D.M."/>
            <person name="Di Stilio V.S."/>
        </authorList>
    </citation>
    <scope>NUCLEOTIDE SEQUENCE [LARGE SCALE GENOMIC DNA]</scope>
    <source>
        <strain evidence="3">cv. WT478/WT964</strain>
        <tissue evidence="2">Leaves</tissue>
    </source>
</reference>
<gene>
    <name evidence="2" type="ORF">FRX31_017449</name>
</gene>
<dbReference type="Proteomes" id="UP000554482">
    <property type="component" value="Unassembled WGS sequence"/>
</dbReference>
<accession>A0A7J6W9A2</accession>
<sequence>MKKERHKPLFKLKTAQAKAKALEEKEAREVTLVTAYVTSIASEEEPSRSATSSQANPSRPATRRTTGGSANLPQAATPQVTRRKEDFPPTSPSAASTSGDSVSSSQRRRTQGAMPVLMTEAATSGPTVEEQLAEFRALLTQKETEIAALRAQVASSSMMERKMNSSVGLCLALEPEMETKVELTRLDHQRRCLRL</sequence>
<evidence type="ECO:0000313" key="3">
    <source>
        <dbReference type="Proteomes" id="UP000554482"/>
    </source>
</evidence>
<keyword evidence="3" id="KW-1185">Reference proteome</keyword>
<feature type="compositionally biased region" description="Polar residues" evidence="1">
    <location>
        <begin position="48"/>
        <end position="80"/>
    </location>
</feature>
<dbReference type="AlphaFoldDB" id="A0A7J6W9A2"/>
<evidence type="ECO:0000313" key="2">
    <source>
        <dbReference type="EMBL" id="KAF5192965.1"/>
    </source>
</evidence>
<organism evidence="2 3">
    <name type="scientific">Thalictrum thalictroides</name>
    <name type="common">Rue-anemone</name>
    <name type="synonym">Anemone thalictroides</name>
    <dbReference type="NCBI Taxonomy" id="46969"/>
    <lineage>
        <taxon>Eukaryota</taxon>
        <taxon>Viridiplantae</taxon>
        <taxon>Streptophyta</taxon>
        <taxon>Embryophyta</taxon>
        <taxon>Tracheophyta</taxon>
        <taxon>Spermatophyta</taxon>
        <taxon>Magnoliopsida</taxon>
        <taxon>Ranunculales</taxon>
        <taxon>Ranunculaceae</taxon>
        <taxon>Thalictroideae</taxon>
        <taxon>Thalictrum</taxon>
    </lineage>
</organism>
<feature type="compositionally biased region" description="Low complexity" evidence="1">
    <location>
        <begin position="92"/>
        <end position="105"/>
    </location>
</feature>
<dbReference type="EMBL" id="JABWDY010020669">
    <property type="protein sequence ID" value="KAF5192965.1"/>
    <property type="molecule type" value="Genomic_DNA"/>
</dbReference>
<protein>
    <submittedName>
        <fullName evidence="2">Uncharacterized protein</fullName>
    </submittedName>
</protein>
<proteinExistence type="predicted"/>
<name>A0A7J6W9A2_THATH</name>
<feature type="region of interest" description="Disordered" evidence="1">
    <location>
        <begin position="39"/>
        <end position="114"/>
    </location>
</feature>